<evidence type="ECO:0000313" key="1">
    <source>
        <dbReference type="EMBL" id="SDZ78401.1"/>
    </source>
</evidence>
<proteinExistence type="predicted"/>
<sequence>MKKDIHIPEVENVYVAALYEFNDDFNSNEWNIYIINENNEALETLLIVSDGKSAQKKTSTLRKKLERLPAKAIAHLEYLQDDLTSFENAFKVTYFIDNKMYHKDFVFPPHSISQKKVKKIKAIDKKGVLAQ</sequence>
<dbReference type="Proteomes" id="UP000198820">
    <property type="component" value="Unassembled WGS sequence"/>
</dbReference>
<accession>A0A1H3VUN1</accession>
<evidence type="ECO:0008006" key="3">
    <source>
        <dbReference type="Google" id="ProtNLM"/>
    </source>
</evidence>
<evidence type="ECO:0000313" key="2">
    <source>
        <dbReference type="Proteomes" id="UP000198820"/>
    </source>
</evidence>
<organism evidence="1 2">
    <name type="scientific">Psychroflexus halocasei</name>
    <dbReference type="NCBI Taxonomy" id="908615"/>
    <lineage>
        <taxon>Bacteria</taxon>
        <taxon>Pseudomonadati</taxon>
        <taxon>Bacteroidota</taxon>
        <taxon>Flavobacteriia</taxon>
        <taxon>Flavobacteriales</taxon>
        <taxon>Flavobacteriaceae</taxon>
        <taxon>Psychroflexus</taxon>
    </lineage>
</organism>
<dbReference type="AlphaFoldDB" id="A0A1H3VUN1"/>
<name>A0A1H3VUN1_9FLAO</name>
<keyword evidence="2" id="KW-1185">Reference proteome</keyword>
<protein>
    <recommendedName>
        <fullName evidence="3">Phenylalanyl-tRNA synthetase subunit alpha</fullName>
    </recommendedName>
</protein>
<dbReference type="STRING" id="908615.SAMN05421540_101285"/>
<dbReference type="EMBL" id="FNQF01000001">
    <property type="protein sequence ID" value="SDZ78401.1"/>
    <property type="molecule type" value="Genomic_DNA"/>
</dbReference>
<reference evidence="1 2" key="1">
    <citation type="submission" date="2016-10" db="EMBL/GenBank/DDBJ databases">
        <authorList>
            <person name="de Groot N.N."/>
        </authorList>
    </citation>
    <scope>NUCLEOTIDE SEQUENCE [LARGE SCALE GENOMIC DNA]</scope>
    <source>
        <strain evidence="1 2">DSM 23581</strain>
    </source>
</reference>
<dbReference type="RefSeq" id="WP_093238388.1">
    <property type="nucleotide sequence ID" value="NZ_FNQF01000001.1"/>
</dbReference>
<gene>
    <name evidence="1" type="ORF">SAMN05421540_101285</name>
</gene>